<evidence type="ECO:0000313" key="2">
    <source>
        <dbReference type="Proteomes" id="UP001155604"/>
    </source>
</evidence>
<dbReference type="InterPro" id="IPR037914">
    <property type="entry name" value="SpoVT-AbrB_sf"/>
</dbReference>
<dbReference type="EMBL" id="JAMTCC010000050">
    <property type="protein sequence ID" value="MCT7947710.1"/>
    <property type="molecule type" value="Genomic_DNA"/>
</dbReference>
<reference evidence="1" key="1">
    <citation type="journal article" date="2023" name="Int. J. Syst. Evol. Microbiol.">
        <title>&lt;i&gt;Shewanella septentrionalis&lt;/i&gt; sp. nov. and &lt;i&gt;Shewanella holmiensis&lt;/i&gt; sp. nov., isolated from Baltic Sea water and sediments.</title>
        <authorList>
            <person name="Martin-Rodriguez A.J."/>
            <person name="Thorell K."/>
            <person name="Joffre E."/>
            <person name="Jensie-Markopoulos S."/>
            <person name="Moore E.R.B."/>
            <person name="Sjoling A."/>
        </authorList>
    </citation>
    <scope>NUCLEOTIDE SEQUENCE</scope>
    <source>
        <strain evidence="1">SP1W3</strain>
    </source>
</reference>
<comment type="caution">
    <text evidence="1">The sequence shown here is derived from an EMBL/GenBank/DDBJ whole genome shotgun (WGS) entry which is preliminary data.</text>
</comment>
<dbReference type="AlphaFoldDB" id="A0A9X2WYD7"/>
<protein>
    <submittedName>
        <fullName evidence="1">Antitoxin module of toxin-antitoxin system</fullName>
    </submittedName>
</protein>
<dbReference type="Gene3D" id="2.10.260.10">
    <property type="match status" value="1"/>
</dbReference>
<name>A0A9X2WYD7_9GAMM</name>
<gene>
    <name evidence="1" type="ORF">NE536_20360</name>
</gene>
<sequence length="83" mass="9637">MQRIYELKKSGNSTVIRIPFDELKANNCTVGDKVVMSFHKVKTPRANWFDQVTEAKAQKEAELMNEDFANVDLELTDEWGTEW</sequence>
<evidence type="ECO:0000313" key="1">
    <source>
        <dbReference type="EMBL" id="MCT7947710.1"/>
    </source>
</evidence>
<accession>A0A9X2WYD7</accession>
<keyword evidence="2" id="KW-1185">Reference proteome</keyword>
<organism evidence="1 2">
    <name type="scientific">Shewanella septentrionalis</name>
    <dbReference type="NCBI Taxonomy" id="2952223"/>
    <lineage>
        <taxon>Bacteria</taxon>
        <taxon>Pseudomonadati</taxon>
        <taxon>Pseudomonadota</taxon>
        <taxon>Gammaproteobacteria</taxon>
        <taxon>Alteromonadales</taxon>
        <taxon>Shewanellaceae</taxon>
        <taxon>Shewanella</taxon>
    </lineage>
</organism>
<proteinExistence type="predicted"/>
<dbReference type="Proteomes" id="UP001155604">
    <property type="component" value="Unassembled WGS sequence"/>
</dbReference>
<dbReference type="RefSeq" id="WP_261273863.1">
    <property type="nucleotide sequence ID" value="NZ_JAMTCC010000050.1"/>
</dbReference>
<dbReference type="SUPFAM" id="SSF89447">
    <property type="entry name" value="AbrB/MazE/MraZ-like"/>
    <property type="match status" value="1"/>
</dbReference>